<dbReference type="EMBL" id="SSTE01016227">
    <property type="protein sequence ID" value="KAA0042209.1"/>
    <property type="molecule type" value="Genomic_DNA"/>
</dbReference>
<dbReference type="Proteomes" id="UP000321393">
    <property type="component" value="Unassembled WGS sequence"/>
</dbReference>
<accession>A0A5A7TLI8</accession>
<evidence type="ECO:0000313" key="3">
    <source>
        <dbReference type="Proteomes" id="UP000321393"/>
    </source>
</evidence>
<organism evidence="1 3">
    <name type="scientific">Cucumis melo var. makuwa</name>
    <name type="common">Oriental melon</name>
    <dbReference type="NCBI Taxonomy" id="1194695"/>
    <lineage>
        <taxon>Eukaryota</taxon>
        <taxon>Viridiplantae</taxon>
        <taxon>Streptophyta</taxon>
        <taxon>Embryophyta</taxon>
        <taxon>Tracheophyta</taxon>
        <taxon>Spermatophyta</taxon>
        <taxon>Magnoliopsida</taxon>
        <taxon>eudicotyledons</taxon>
        <taxon>Gunneridae</taxon>
        <taxon>Pentapetalae</taxon>
        <taxon>rosids</taxon>
        <taxon>fabids</taxon>
        <taxon>Cucurbitales</taxon>
        <taxon>Cucurbitaceae</taxon>
        <taxon>Benincaseae</taxon>
        <taxon>Cucumis</taxon>
    </lineage>
</organism>
<reference evidence="3 4" key="1">
    <citation type="submission" date="2019-08" db="EMBL/GenBank/DDBJ databases">
        <title>Draft genome sequences of two oriental melons (Cucumis melo L. var makuwa).</title>
        <authorList>
            <person name="Kwon S.-Y."/>
        </authorList>
    </citation>
    <scope>NUCLEOTIDE SEQUENCE [LARGE SCALE GENOMIC DNA]</scope>
    <source>
        <strain evidence="4">cv. Chang Bougi</strain>
        <strain evidence="3">cv. SW 3</strain>
        <tissue evidence="1">Leaf</tissue>
    </source>
</reference>
<gene>
    <name evidence="2" type="ORF">E5676_scaffold124G00800</name>
    <name evidence="1" type="ORF">E6C27_scaffold67G007200</name>
</gene>
<comment type="caution">
    <text evidence="1">The sequence shown here is derived from an EMBL/GenBank/DDBJ whole genome shotgun (WGS) entry which is preliminary data.</text>
</comment>
<protein>
    <recommendedName>
        <fullName evidence="5">Retrovirus-related Pol polyprotein from transposon TNT 1-94</fullName>
    </recommendedName>
</protein>
<proteinExistence type="predicted"/>
<dbReference type="EMBL" id="SSTD01003357">
    <property type="protein sequence ID" value="TYK26780.1"/>
    <property type="molecule type" value="Genomic_DNA"/>
</dbReference>
<sequence>MTSTNFNSIPVTGIVHEEKPKNFGGVDFKRWQQKVLFYLTTLNLAKFLTKDAPSLPEGETDKEKQLAVDA</sequence>
<evidence type="ECO:0008006" key="5">
    <source>
        <dbReference type="Google" id="ProtNLM"/>
    </source>
</evidence>
<dbReference type="Proteomes" id="UP000321947">
    <property type="component" value="Unassembled WGS sequence"/>
</dbReference>
<dbReference type="OrthoDB" id="1699522at2759"/>
<dbReference type="AlphaFoldDB" id="A0A5A7TLI8"/>
<evidence type="ECO:0000313" key="2">
    <source>
        <dbReference type="EMBL" id="TYK26780.1"/>
    </source>
</evidence>
<evidence type="ECO:0000313" key="4">
    <source>
        <dbReference type="Proteomes" id="UP000321947"/>
    </source>
</evidence>
<name>A0A5A7TLI8_CUCMM</name>
<evidence type="ECO:0000313" key="1">
    <source>
        <dbReference type="EMBL" id="KAA0042209.1"/>
    </source>
</evidence>